<comment type="similarity">
    <text evidence="1 6 7">Belongs to the bacterial ribosomal protein bL21 family.</text>
</comment>
<comment type="subunit">
    <text evidence="6">Part of the 50S ribosomal subunit. Contacts protein L20.</text>
</comment>
<keyword evidence="2 6" id="KW-0699">rRNA-binding</keyword>
<accession>A0A7X6HZJ3</accession>
<dbReference type="EMBL" id="JAAVJD010000092">
    <property type="protein sequence ID" value="NJQ06555.1"/>
    <property type="molecule type" value="Genomic_DNA"/>
</dbReference>
<dbReference type="InterPro" id="IPR028909">
    <property type="entry name" value="bL21-like"/>
</dbReference>
<keyword evidence="3 6" id="KW-0694">RNA-binding</keyword>
<evidence type="ECO:0000256" key="7">
    <source>
        <dbReference type="RuleBase" id="RU000562"/>
    </source>
</evidence>
<evidence type="ECO:0000256" key="4">
    <source>
        <dbReference type="ARBA" id="ARBA00022980"/>
    </source>
</evidence>
<dbReference type="HAMAP" id="MF_01363">
    <property type="entry name" value="Ribosomal_bL21"/>
    <property type="match status" value="1"/>
</dbReference>
<dbReference type="GO" id="GO:0005737">
    <property type="term" value="C:cytoplasm"/>
    <property type="evidence" value="ECO:0007669"/>
    <property type="project" value="UniProtKB-ARBA"/>
</dbReference>
<dbReference type="GO" id="GO:0019843">
    <property type="term" value="F:rRNA binding"/>
    <property type="evidence" value="ECO:0007669"/>
    <property type="project" value="UniProtKB-UniRule"/>
</dbReference>
<evidence type="ECO:0000256" key="2">
    <source>
        <dbReference type="ARBA" id="ARBA00022730"/>
    </source>
</evidence>
<name>A0A7X6HZJ3_9ACTN</name>
<dbReference type="Pfam" id="PF00829">
    <property type="entry name" value="Ribosomal_L21p"/>
    <property type="match status" value="1"/>
</dbReference>
<comment type="caution">
    <text evidence="8">The sequence shown here is derived from an EMBL/GenBank/DDBJ whole genome shotgun (WGS) entry which is preliminary data.</text>
</comment>
<dbReference type="InterPro" id="IPR036164">
    <property type="entry name" value="bL21-like_sf"/>
</dbReference>
<dbReference type="GO" id="GO:0005840">
    <property type="term" value="C:ribosome"/>
    <property type="evidence" value="ECO:0007669"/>
    <property type="project" value="UniProtKB-KW"/>
</dbReference>
<sequence>MYAIVRTGGRQQKVAVDDVIEVDRLATKEVGDTVELSTILIVDGDAVTSDPWVLAGVKVQAEVLDHHKGEKIRIQKYKNKTGYKKRIGHRQLHTQLKITGIPAPAAK</sequence>
<dbReference type="InterPro" id="IPR018258">
    <property type="entry name" value="Ribosomal_bL21_CS"/>
</dbReference>
<evidence type="ECO:0000313" key="9">
    <source>
        <dbReference type="Proteomes" id="UP000578686"/>
    </source>
</evidence>
<dbReference type="GO" id="GO:0003735">
    <property type="term" value="F:structural constituent of ribosome"/>
    <property type="evidence" value="ECO:0007669"/>
    <property type="project" value="InterPro"/>
</dbReference>
<dbReference type="SUPFAM" id="SSF141091">
    <property type="entry name" value="L21p-like"/>
    <property type="match status" value="1"/>
</dbReference>
<dbReference type="RefSeq" id="WP_167935088.1">
    <property type="nucleotide sequence ID" value="NZ_BHZG01000137.1"/>
</dbReference>
<proteinExistence type="inferred from homology"/>
<keyword evidence="4 6" id="KW-0689">Ribosomal protein</keyword>
<dbReference type="Proteomes" id="UP000578686">
    <property type="component" value="Unassembled WGS sequence"/>
</dbReference>
<organism evidence="8 9">
    <name type="scientific">Streptomyces lonarensis</name>
    <dbReference type="NCBI Taxonomy" id="700599"/>
    <lineage>
        <taxon>Bacteria</taxon>
        <taxon>Bacillati</taxon>
        <taxon>Actinomycetota</taxon>
        <taxon>Actinomycetes</taxon>
        <taxon>Kitasatosporales</taxon>
        <taxon>Streptomycetaceae</taxon>
        <taxon>Streptomyces</taxon>
    </lineage>
</organism>
<protein>
    <recommendedName>
        <fullName evidence="6">Large ribosomal subunit protein bL21</fullName>
    </recommendedName>
</protein>
<dbReference type="AlphaFoldDB" id="A0A7X6HZJ3"/>
<comment type="function">
    <text evidence="6 7">This protein binds to 23S rRNA in the presence of protein L20.</text>
</comment>
<evidence type="ECO:0000313" key="8">
    <source>
        <dbReference type="EMBL" id="NJQ06555.1"/>
    </source>
</evidence>
<dbReference type="NCBIfam" id="TIGR00061">
    <property type="entry name" value="L21"/>
    <property type="match status" value="1"/>
</dbReference>
<gene>
    <name evidence="6 8" type="primary">rplU</name>
    <name evidence="8" type="ORF">HCN56_13410</name>
</gene>
<keyword evidence="9" id="KW-1185">Reference proteome</keyword>
<dbReference type="InterPro" id="IPR001787">
    <property type="entry name" value="Ribosomal_bL21"/>
</dbReference>
<evidence type="ECO:0000256" key="6">
    <source>
        <dbReference type="HAMAP-Rule" id="MF_01363"/>
    </source>
</evidence>
<dbReference type="GO" id="GO:0006412">
    <property type="term" value="P:translation"/>
    <property type="evidence" value="ECO:0007669"/>
    <property type="project" value="UniProtKB-UniRule"/>
</dbReference>
<dbReference type="PANTHER" id="PTHR21349">
    <property type="entry name" value="50S RIBOSOMAL PROTEIN L21"/>
    <property type="match status" value="1"/>
</dbReference>
<evidence type="ECO:0000256" key="5">
    <source>
        <dbReference type="ARBA" id="ARBA00023274"/>
    </source>
</evidence>
<evidence type="ECO:0000256" key="3">
    <source>
        <dbReference type="ARBA" id="ARBA00022884"/>
    </source>
</evidence>
<dbReference type="PROSITE" id="PS01169">
    <property type="entry name" value="RIBOSOMAL_L21"/>
    <property type="match status" value="1"/>
</dbReference>
<dbReference type="PANTHER" id="PTHR21349:SF0">
    <property type="entry name" value="LARGE RIBOSOMAL SUBUNIT PROTEIN BL21M"/>
    <property type="match status" value="1"/>
</dbReference>
<keyword evidence="5 6" id="KW-0687">Ribonucleoprotein</keyword>
<evidence type="ECO:0000256" key="1">
    <source>
        <dbReference type="ARBA" id="ARBA00008563"/>
    </source>
</evidence>
<dbReference type="GO" id="GO:1990904">
    <property type="term" value="C:ribonucleoprotein complex"/>
    <property type="evidence" value="ECO:0007669"/>
    <property type="project" value="UniProtKB-KW"/>
</dbReference>
<reference evidence="8 9" key="1">
    <citation type="submission" date="2020-03" db="EMBL/GenBank/DDBJ databases">
        <title>Draft genome of Streptomyces sp. ventii, isolated from the Axial Seamount in the Pacific Ocean, and resequencing of the two type strains Streptomyces lonarensis strain NCL 716 and Streptomyces bohaiensis strain 11A07.</title>
        <authorList>
            <person name="Loughran R.M."/>
            <person name="Pfannmuller K.M."/>
            <person name="Wasson B.J."/>
            <person name="Deadmond M.C."/>
            <person name="Paddock B.E."/>
            <person name="Koyack M.J."/>
            <person name="Gallegos D.A."/>
            <person name="Mitchell E.A."/>
            <person name="Ushijima B."/>
            <person name="Saw J.H."/>
            <person name="Mcphail K.L."/>
            <person name="Videau P."/>
        </authorList>
    </citation>
    <scope>NUCLEOTIDE SEQUENCE [LARGE SCALE GENOMIC DNA]</scope>
    <source>
        <strain evidence="8 9">NCL716</strain>
    </source>
</reference>